<dbReference type="GO" id="GO:0008976">
    <property type="term" value="F:polyphosphate kinase activity"/>
    <property type="evidence" value="ECO:0007669"/>
    <property type="project" value="UniProtKB-UniRule"/>
</dbReference>
<dbReference type="PIRSF" id="PIRSF015589">
    <property type="entry name" value="PP_kinase"/>
    <property type="match status" value="1"/>
</dbReference>
<feature type="domain" description="Polyphosphate kinase C-terminal" evidence="10">
    <location>
        <begin position="502"/>
        <end position="673"/>
    </location>
</feature>
<dbReference type="InterPro" id="IPR025200">
    <property type="entry name" value="PPK_C_dom2"/>
</dbReference>
<feature type="domain" description="Polyphosphate kinase C-terminal" evidence="11">
    <location>
        <begin position="327"/>
        <end position="490"/>
    </location>
</feature>
<evidence type="ECO:0000313" key="12">
    <source>
        <dbReference type="EMBL" id="NNV57853.1"/>
    </source>
</evidence>
<feature type="binding site" evidence="6">
    <location>
        <position position="370"/>
    </location>
    <ligand>
        <name>Mg(2+)</name>
        <dbReference type="ChEBI" id="CHEBI:18420"/>
    </ligand>
</feature>
<feature type="binding site" evidence="6">
    <location>
        <position position="42"/>
    </location>
    <ligand>
        <name>ATP</name>
        <dbReference type="ChEBI" id="CHEBI:30616"/>
    </ligand>
</feature>
<dbReference type="EMBL" id="WHPF01000020">
    <property type="protein sequence ID" value="NNV57853.1"/>
    <property type="molecule type" value="Genomic_DNA"/>
</dbReference>
<keyword evidence="2 6" id="KW-0808">Transferase</keyword>
<proteinExistence type="inferred from homology"/>
<evidence type="ECO:0000256" key="5">
    <source>
        <dbReference type="ARBA" id="ARBA00022840"/>
    </source>
</evidence>
<dbReference type="Proteomes" id="UP000598971">
    <property type="component" value="Unassembled WGS sequence"/>
</dbReference>
<feature type="binding site" evidence="6">
    <location>
        <position position="400"/>
    </location>
    <ligand>
        <name>Mg(2+)</name>
        <dbReference type="ChEBI" id="CHEBI:18420"/>
    </ligand>
</feature>
<feature type="binding site" evidence="6">
    <location>
        <position position="563"/>
    </location>
    <ligand>
        <name>ATP</name>
        <dbReference type="ChEBI" id="CHEBI:30616"/>
    </ligand>
</feature>
<gene>
    <name evidence="12" type="primary">ppk1</name>
    <name evidence="6" type="synonym">ppk</name>
    <name evidence="12" type="ORF">GD597_20485</name>
</gene>
<feature type="active site" description="Phosphohistidine intermediate" evidence="6">
    <location>
        <position position="430"/>
    </location>
</feature>
<sequence length="693" mass="80443">MKNLIPRDISWLSFNGRVLQEANDATVPLKERIRFLGIFSNNMDEFFRVRVATLRRMIELGGKKGNMHLEEKPQQILDQIQSIVLQQQSEFTRIWEGILQELKKEKIFLIDEKHLNKEQKAYVKKFFDEEVRSNIIPLMIESLQQLPYLREKSIYLGVVMHKKESAYDRKYALIEIPSRIVGRFVQLPASKDGHFIILLEDVIRYNLPYIFSYFGYDHFSAHVFKVTKDAELDIDNDITTSFVQKIQSGLKNRRKGKPVRFVYDKEMDAGLLEYMMKRLNLSRKDNIIPGGRIHNYRHFMDFPDVFNSKNTRRAPITHPALQRSLRVTDVIMEQDVMLHFPYQSFNSVIDLLREAAIDPNVTTIKLTAYRLASNSKVINALVNAVRNGKEVVVMLELRARFDEENNLEWKEKLEEEGVKVLLGIPEMKVHAKLCVIKKRIGTKTIQYGFVSTGNLNEKTAKVYGDHCLLTSNRNIMADINRIFKYIEDPKHNAIHLRACKTLLVCPTDMRKKLMQHINMEIKHAKARKPAAIIAKVNSLSDIPFINKLYEAAEAGVEIKLLVRGIFCAMIEQKKFKGRLQAISIVDEYLEHARVMIFHNNGKEKMYISSADWMVRNLDHRVEAAVPITDEGIRQELKEIIHIQLRDNVKARILDNALSNNYVPSAGKKKVRSQIETYHYLFNKMQKAGEVSSN</sequence>
<evidence type="ECO:0000256" key="1">
    <source>
        <dbReference type="ARBA" id="ARBA00022553"/>
    </source>
</evidence>
<dbReference type="PANTHER" id="PTHR30218:SF0">
    <property type="entry name" value="POLYPHOSPHATE KINASE"/>
    <property type="match status" value="1"/>
</dbReference>
<name>A0A8J8FH94_9BACT</name>
<dbReference type="Gene3D" id="1.20.58.310">
    <property type="entry name" value="Polyphosphate kinase N-terminal domain"/>
    <property type="match status" value="1"/>
</dbReference>
<dbReference type="InterPro" id="IPR041108">
    <property type="entry name" value="PP_kinase_C_1"/>
</dbReference>
<protein>
    <recommendedName>
        <fullName evidence="6 7">Polyphosphate kinase</fullName>
        <ecNumber evidence="6 7">2.7.4.1</ecNumber>
    </recommendedName>
    <alternativeName>
        <fullName evidence="6">ATP-polyphosphate phosphotransferase</fullName>
    </alternativeName>
    <alternativeName>
        <fullName evidence="6">Polyphosphoric acid kinase</fullName>
    </alternativeName>
</protein>
<dbReference type="NCBIfam" id="TIGR03705">
    <property type="entry name" value="poly_P_kin"/>
    <property type="match status" value="1"/>
</dbReference>
<evidence type="ECO:0000256" key="2">
    <source>
        <dbReference type="ARBA" id="ARBA00022679"/>
    </source>
</evidence>
<comment type="catalytic activity">
    <reaction evidence="6 7">
        <text>[phosphate](n) + ATP = [phosphate](n+1) + ADP</text>
        <dbReference type="Rhea" id="RHEA:19573"/>
        <dbReference type="Rhea" id="RHEA-COMP:9859"/>
        <dbReference type="Rhea" id="RHEA-COMP:14280"/>
        <dbReference type="ChEBI" id="CHEBI:16838"/>
        <dbReference type="ChEBI" id="CHEBI:30616"/>
        <dbReference type="ChEBI" id="CHEBI:456216"/>
        <dbReference type="EC" id="2.7.4.1"/>
    </reaction>
</comment>
<comment type="function">
    <text evidence="6 7">Catalyzes the reversible transfer of the terminal phosphate of ATP to form a long-chain polyphosphate (polyP).</text>
</comment>
<dbReference type="GO" id="GO:0005524">
    <property type="term" value="F:ATP binding"/>
    <property type="evidence" value="ECO:0007669"/>
    <property type="project" value="UniProtKB-KW"/>
</dbReference>
<dbReference type="Pfam" id="PF13090">
    <property type="entry name" value="PP_kinase_C"/>
    <property type="match status" value="1"/>
</dbReference>
<comment type="caution">
    <text evidence="12">The sequence shown here is derived from an EMBL/GenBank/DDBJ whole genome shotgun (WGS) entry which is preliminary data.</text>
</comment>
<keyword evidence="1 6" id="KW-0597">Phosphoprotein</keyword>
<dbReference type="InterPro" id="IPR036832">
    <property type="entry name" value="PPK_N_dom_sf"/>
</dbReference>
<dbReference type="GO" id="GO:0009358">
    <property type="term" value="C:polyphosphate kinase complex"/>
    <property type="evidence" value="ECO:0007669"/>
    <property type="project" value="InterPro"/>
</dbReference>
<organism evidence="12 13">
    <name type="scientific">Limnovirga soli</name>
    <dbReference type="NCBI Taxonomy" id="2656915"/>
    <lineage>
        <taxon>Bacteria</taxon>
        <taxon>Pseudomonadati</taxon>
        <taxon>Bacteroidota</taxon>
        <taxon>Chitinophagia</taxon>
        <taxon>Chitinophagales</taxon>
        <taxon>Chitinophagaceae</taxon>
        <taxon>Limnovirga</taxon>
    </lineage>
</organism>
<evidence type="ECO:0000259" key="11">
    <source>
        <dbReference type="Pfam" id="PF17941"/>
    </source>
</evidence>
<reference evidence="12" key="1">
    <citation type="submission" date="2019-10" db="EMBL/GenBank/DDBJ databases">
        <title>Draft genome sequence of Panacibacter sp. KCS-6.</title>
        <authorList>
            <person name="Yim K.J."/>
        </authorList>
    </citation>
    <scope>NUCLEOTIDE SEQUENCE</scope>
    <source>
        <strain evidence="12">KCS-6</strain>
    </source>
</reference>
<feature type="binding site" evidence="6">
    <location>
        <position position="591"/>
    </location>
    <ligand>
        <name>ATP</name>
        <dbReference type="ChEBI" id="CHEBI:30616"/>
    </ligand>
</feature>
<dbReference type="GO" id="GO:0046872">
    <property type="term" value="F:metal ion binding"/>
    <property type="evidence" value="ECO:0007669"/>
    <property type="project" value="UniProtKB-KW"/>
</dbReference>
<dbReference type="Pfam" id="PF17941">
    <property type="entry name" value="PP_kinase_C_1"/>
    <property type="match status" value="1"/>
</dbReference>
<dbReference type="Pfam" id="PF02503">
    <property type="entry name" value="PP_kinase"/>
    <property type="match status" value="1"/>
</dbReference>
<dbReference type="SUPFAM" id="SSF143724">
    <property type="entry name" value="PHP14-like"/>
    <property type="match status" value="1"/>
</dbReference>
<keyword evidence="5 6" id="KW-0067">ATP-binding</keyword>
<evidence type="ECO:0000256" key="7">
    <source>
        <dbReference type="RuleBase" id="RU003800"/>
    </source>
</evidence>
<dbReference type="InterPro" id="IPR036830">
    <property type="entry name" value="PP_kinase_middle_dom_sf"/>
</dbReference>
<comment type="cofactor">
    <cofactor evidence="6">
        <name>Mg(2+)</name>
        <dbReference type="ChEBI" id="CHEBI:18420"/>
    </cofactor>
</comment>
<dbReference type="HAMAP" id="MF_00347">
    <property type="entry name" value="Polyphosphate_kinase"/>
    <property type="match status" value="1"/>
</dbReference>
<comment type="PTM">
    <text evidence="6 7">An intermediate of this reaction is the autophosphorylated ppk in which a phosphate is covalently linked to a histidine residue through a N-P bond.</text>
</comment>
<dbReference type="NCBIfam" id="NF003917">
    <property type="entry name" value="PRK05443.1-1"/>
    <property type="match status" value="1"/>
</dbReference>
<keyword evidence="13" id="KW-1185">Reference proteome</keyword>
<dbReference type="Gene3D" id="3.30.1840.10">
    <property type="entry name" value="Polyphosphate kinase middle domain"/>
    <property type="match status" value="1"/>
</dbReference>
<evidence type="ECO:0000256" key="3">
    <source>
        <dbReference type="ARBA" id="ARBA00022741"/>
    </source>
</evidence>
<evidence type="ECO:0000256" key="4">
    <source>
        <dbReference type="ARBA" id="ARBA00022777"/>
    </source>
</evidence>
<comment type="similarity">
    <text evidence="6 7">Belongs to the polyphosphate kinase 1 (PPK1) family.</text>
</comment>
<evidence type="ECO:0000256" key="6">
    <source>
        <dbReference type="HAMAP-Rule" id="MF_00347"/>
    </source>
</evidence>
<dbReference type="EC" id="2.7.4.1" evidence="6 7"/>
<evidence type="ECO:0000259" key="8">
    <source>
        <dbReference type="Pfam" id="PF02503"/>
    </source>
</evidence>
<dbReference type="PANTHER" id="PTHR30218">
    <property type="entry name" value="POLYPHOSPHATE KINASE"/>
    <property type="match status" value="1"/>
</dbReference>
<keyword evidence="6" id="KW-0479">Metal-binding</keyword>
<dbReference type="GO" id="GO:0006799">
    <property type="term" value="P:polyphosphate biosynthetic process"/>
    <property type="evidence" value="ECO:0007669"/>
    <property type="project" value="UniProtKB-UniRule"/>
</dbReference>
<dbReference type="InterPro" id="IPR003414">
    <property type="entry name" value="PP_kinase"/>
</dbReference>
<keyword evidence="4 6" id="KW-0418">Kinase</keyword>
<evidence type="ECO:0000313" key="13">
    <source>
        <dbReference type="Proteomes" id="UP000598971"/>
    </source>
</evidence>
<dbReference type="SUPFAM" id="SSF56024">
    <property type="entry name" value="Phospholipase D/nuclease"/>
    <property type="match status" value="2"/>
</dbReference>
<feature type="binding site" evidence="6">
    <location>
        <position position="463"/>
    </location>
    <ligand>
        <name>ATP</name>
        <dbReference type="ChEBI" id="CHEBI:30616"/>
    </ligand>
</feature>
<dbReference type="InterPro" id="IPR024953">
    <property type="entry name" value="PP_kinase_middle"/>
</dbReference>
<keyword evidence="3 6" id="KW-0547">Nucleotide-binding</keyword>
<dbReference type="Pfam" id="PF13089">
    <property type="entry name" value="PP_kinase_N"/>
    <property type="match status" value="1"/>
</dbReference>
<dbReference type="SUPFAM" id="SSF140356">
    <property type="entry name" value="PPK N-terminal domain-like"/>
    <property type="match status" value="1"/>
</dbReference>
<evidence type="ECO:0000259" key="9">
    <source>
        <dbReference type="Pfam" id="PF13089"/>
    </source>
</evidence>
<feature type="domain" description="Polyphosphate kinase N-terminal" evidence="9">
    <location>
        <begin position="5"/>
        <end position="109"/>
    </location>
</feature>
<dbReference type="InterPro" id="IPR025198">
    <property type="entry name" value="PPK_N_dom"/>
</dbReference>
<feature type="domain" description="Polyphosphate kinase middle" evidence="8">
    <location>
        <begin position="118"/>
        <end position="302"/>
    </location>
</feature>
<dbReference type="Gene3D" id="3.30.870.10">
    <property type="entry name" value="Endonuclease Chain A"/>
    <property type="match status" value="2"/>
</dbReference>
<dbReference type="AlphaFoldDB" id="A0A8J8FH94"/>
<accession>A0A8J8FH94</accession>
<evidence type="ECO:0000259" key="10">
    <source>
        <dbReference type="Pfam" id="PF13090"/>
    </source>
</evidence>
<keyword evidence="6" id="KW-0460">Magnesium</keyword>